<sequence length="75" mass="7996">MSRGARTQGEIRRFLGIGAVQVAELDLHGGEALLRPGPGSPAVTHGEVFLLVRRAGRPVGTLLARVPEGRIRSRC</sequence>
<organism evidence="1">
    <name type="scientific">Streptomyces haneummycinicus</name>
    <dbReference type="NCBI Taxonomy" id="3074435"/>
    <lineage>
        <taxon>Bacteria</taxon>
        <taxon>Bacillati</taxon>
        <taxon>Actinomycetota</taxon>
        <taxon>Actinomycetes</taxon>
        <taxon>Kitasatosporales</taxon>
        <taxon>Streptomycetaceae</taxon>
        <taxon>Streptomyces</taxon>
    </lineage>
</organism>
<proteinExistence type="predicted"/>
<name>A0AAT9HAG8_9ACTN</name>
<evidence type="ECO:0000313" key="1">
    <source>
        <dbReference type="EMBL" id="BFO14369.1"/>
    </source>
</evidence>
<protein>
    <submittedName>
        <fullName evidence="1">Uncharacterized protein</fullName>
    </submittedName>
</protein>
<dbReference type="EMBL" id="AP035768">
    <property type="protein sequence ID" value="BFO14369.1"/>
    <property type="molecule type" value="Genomic_DNA"/>
</dbReference>
<reference evidence="1" key="2">
    <citation type="submission" date="2024-07" db="EMBL/GenBank/DDBJ databases">
        <title>Streptomyces haneummycinica sp. nov., a new antibiotic-producing actinobacterium isolated from marine sediment.</title>
        <authorList>
            <person name="Uemura M."/>
            <person name="Hamada M."/>
            <person name="Hirano S."/>
            <person name="Kobayashi K."/>
            <person name="Ohshiro T."/>
            <person name="Kobayashi T."/>
            <person name="Terahara T."/>
        </authorList>
    </citation>
    <scope>NUCLEOTIDE SEQUENCE</scope>
    <source>
        <strain evidence="1">KM77-8</strain>
    </source>
</reference>
<dbReference type="AlphaFoldDB" id="A0AAT9HAG8"/>
<gene>
    <name evidence="1" type="ORF">SHKM778_07570</name>
</gene>
<accession>A0AAT9HAG8</accession>
<reference evidence="1" key="1">
    <citation type="submission" date="2024-06" db="EMBL/GenBank/DDBJ databases">
        <authorList>
            <consortium name="consrtm"/>
            <person name="Uemura M."/>
            <person name="Terahara T."/>
        </authorList>
    </citation>
    <scope>NUCLEOTIDE SEQUENCE</scope>
    <source>
        <strain evidence="1">KM77-8</strain>
    </source>
</reference>